<evidence type="ECO:0000313" key="10">
    <source>
        <dbReference type="Proteomes" id="UP000528322"/>
    </source>
</evidence>
<dbReference type="Gene3D" id="3.30.70.250">
    <property type="entry name" value="Malonyl-CoA ACP transacylase, ACP-binding"/>
    <property type="match status" value="1"/>
</dbReference>
<dbReference type="SMART" id="SM00827">
    <property type="entry name" value="PKS_AT"/>
    <property type="match status" value="1"/>
</dbReference>
<dbReference type="InterPro" id="IPR016036">
    <property type="entry name" value="Malonyl_transacylase_ACP-bd"/>
</dbReference>
<dbReference type="InterPro" id="IPR016035">
    <property type="entry name" value="Acyl_Trfase/lysoPLipase"/>
</dbReference>
<comment type="catalytic activity">
    <reaction evidence="5 6">
        <text>holo-[ACP] + malonyl-CoA = malonyl-[ACP] + CoA</text>
        <dbReference type="Rhea" id="RHEA:41792"/>
        <dbReference type="Rhea" id="RHEA-COMP:9623"/>
        <dbReference type="Rhea" id="RHEA-COMP:9685"/>
        <dbReference type="ChEBI" id="CHEBI:57287"/>
        <dbReference type="ChEBI" id="CHEBI:57384"/>
        <dbReference type="ChEBI" id="CHEBI:64479"/>
        <dbReference type="ChEBI" id="CHEBI:78449"/>
        <dbReference type="EC" id="2.3.1.39"/>
    </reaction>
</comment>
<dbReference type="FunFam" id="3.30.70.250:FF:000001">
    <property type="entry name" value="Malonyl CoA-acyl carrier protein transacylase"/>
    <property type="match status" value="1"/>
</dbReference>
<dbReference type="InterPro" id="IPR014043">
    <property type="entry name" value="Acyl_transferase_dom"/>
</dbReference>
<dbReference type="AlphaFoldDB" id="A0A7W8DH83"/>
<dbReference type="PIRSF" id="PIRSF000446">
    <property type="entry name" value="Mct"/>
    <property type="match status" value="1"/>
</dbReference>
<comment type="similarity">
    <text evidence="6">Belongs to the fabD family.</text>
</comment>
<gene>
    <name evidence="9" type="ORF">HNR37_001340</name>
</gene>
<feature type="domain" description="Malonyl-CoA:ACP transacylase (MAT)" evidence="8">
    <location>
        <begin position="9"/>
        <end position="301"/>
    </location>
</feature>
<feature type="active site" evidence="7">
    <location>
        <position position="205"/>
    </location>
</feature>
<dbReference type="PANTHER" id="PTHR42681:SF1">
    <property type="entry name" value="MALONYL-COA-ACYL CARRIER PROTEIN TRANSACYLASE, MITOCHONDRIAL"/>
    <property type="match status" value="1"/>
</dbReference>
<evidence type="ECO:0000256" key="7">
    <source>
        <dbReference type="PIRSR" id="PIRSR000446-1"/>
    </source>
</evidence>
<organism evidence="9 10">
    <name type="scientific">Desulfurispira natronophila</name>
    <dbReference type="NCBI Taxonomy" id="682562"/>
    <lineage>
        <taxon>Bacteria</taxon>
        <taxon>Pseudomonadati</taxon>
        <taxon>Chrysiogenota</taxon>
        <taxon>Chrysiogenia</taxon>
        <taxon>Chrysiogenales</taxon>
        <taxon>Chrysiogenaceae</taxon>
        <taxon>Desulfurispira</taxon>
    </lineage>
</organism>
<evidence type="ECO:0000256" key="2">
    <source>
        <dbReference type="ARBA" id="ARBA00018953"/>
    </source>
</evidence>
<dbReference type="InterPro" id="IPR024925">
    <property type="entry name" value="Malonyl_CoA-ACP_transAc"/>
</dbReference>
<evidence type="ECO:0000313" key="9">
    <source>
        <dbReference type="EMBL" id="MBB5022023.1"/>
    </source>
</evidence>
<feature type="active site" evidence="7">
    <location>
        <position position="94"/>
    </location>
</feature>
<comment type="caution">
    <text evidence="9">The sequence shown here is derived from an EMBL/GenBank/DDBJ whole genome shotgun (WGS) entry which is preliminary data.</text>
</comment>
<reference evidence="9 10" key="1">
    <citation type="submission" date="2020-08" db="EMBL/GenBank/DDBJ databases">
        <title>Genomic Encyclopedia of Type Strains, Phase IV (KMG-IV): sequencing the most valuable type-strain genomes for metagenomic binning, comparative biology and taxonomic classification.</title>
        <authorList>
            <person name="Goeker M."/>
        </authorList>
    </citation>
    <scope>NUCLEOTIDE SEQUENCE [LARGE SCALE GENOMIC DNA]</scope>
    <source>
        <strain evidence="9 10">DSM 22071</strain>
    </source>
</reference>
<accession>A0A7W8DH83</accession>
<dbReference type="GO" id="GO:0006633">
    <property type="term" value="P:fatty acid biosynthetic process"/>
    <property type="evidence" value="ECO:0007669"/>
    <property type="project" value="TreeGrafter"/>
</dbReference>
<dbReference type="Pfam" id="PF00698">
    <property type="entry name" value="Acyl_transf_1"/>
    <property type="match status" value="1"/>
</dbReference>
<dbReference type="RefSeq" id="WP_221270443.1">
    <property type="nucleotide sequence ID" value="NZ_JACHID010000007.1"/>
</dbReference>
<dbReference type="Proteomes" id="UP000528322">
    <property type="component" value="Unassembled WGS sequence"/>
</dbReference>
<dbReference type="InterPro" id="IPR050858">
    <property type="entry name" value="Mal-CoA-ACP_Trans/PKS_FabD"/>
</dbReference>
<keyword evidence="4 6" id="KW-0012">Acyltransferase</keyword>
<dbReference type="Gene3D" id="3.40.366.10">
    <property type="entry name" value="Malonyl-Coenzyme A Acyl Carrier Protein, domain 2"/>
    <property type="match status" value="1"/>
</dbReference>
<protein>
    <recommendedName>
        <fullName evidence="2 6">Malonyl CoA-acyl carrier protein transacylase</fullName>
        <ecNumber evidence="1 6">2.3.1.39</ecNumber>
    </recommendedName>
</protein>
<dbReference type="InterPro" id="IPR001227">
    <property type="entry name" value="Ac_transferase_dom_sf"/>
</dbReference>
<evidence type="ECO:0000259" key="8">
    <source>
        <dbReference type="SMART" id="SM00827"/>
    </source>
</evidence>
<dbReference type="NCBIfam" id="TIGR00128">
    <property type="entry name" value="fabD"/>
    <property type="match status" value="1"/>
</dbReference>
<evidence type="ECO:0000256" key="6">
    <source>
        <dbReference type="PIRNR" id="PIRNR000446"/>
    </source>
</evidence>
<dbReference type="SUPFAM" id="SSF52151">
    <property type="entry name" value="FabD/lysophospholipase-like"/>
    <property type="match status" value="1"/>
</dbReference>
<name>A0A7W8DH83_9BACT</name>
<sequence>MSMSNIMFLYPGQGSQVVGMGKSLCEAFPYVRQRFEQASEALGFDLMNICFNGPEEELRLTSITQPALLVTSTIAHDVLTRELGVEAKTAAGHSLGEYSALSCAGGIDFVDAVKLVHLRGKFMQEAVPVGKGAMAAIMNLDIRQVHQACKRAQEEEGEVVMVANYNLPSQVVIAGGTPAVELACKYSKELGARKAVMLPVSAPFHCSLMQSAQDKLAKEMESVTFSDLTHTIINNVDASYIYLADDICPSLVRQVTGTVRWYESMQIVVGDGINTSIELGSGKVLSGMMRKISKDVTTLNLENAEDLKKIEDTLYVAAK</sequence>
<proteinExistence type="inferred from homology"/>
<evidence type="ECO:0000256" key="3">
    <source>
        <dbReference type="ARBA" id="ARBA00022679"/>
    </source>
</evidence>
<evidence type="ECO:0000256" key="1">
    <source>
        <dbReference type="ARBA" id="ARBA00013258"/>
    </source>
</evidence>
<evidence type="ECO:0000256" key="4">
    <source>
        <dbReference type="ARBA" id="ARBA00023315"/>
    </source>
</evidence>
<dbReference type="PANTHER" id="PTHR42681">
    <property type="entry name" value="MALONYL-COA-ACYL CARRIER PROTEIN TRANSACYLASE, MITOCHONDRIAL"/>
    <property type="match status" value="1"/>
</dbReference>
<evidence type="ECO:0000256" key="5">
    <source>
        <dbReference type="ARBA" id="ARBA00048462"/>
    </source>
</evidence>
<keyword evidence="10" id="KW-1185">Reference proteome</keyword>
<dbReference type="GO" id="GO:0004314">
    <property type="term" value="F:[acyl-carrier-protein] S-malonyltransferase activity"/>
    <property type="evidence" value="ECO:0007669"/>
    <property type="project" value="UniProtKB-EC"/>
</dbReference>
<keyword evidence="3 6" id="KW-0808">Transferase</keyword>
<dbReference type="EMBL" id="JACHID010000007">
    <property type="protein sequence ID" value="MBB5022023.1"/>
    <property type="molecule type" value="Genomic_DNA"/>
</dbReference>
<dbReference type="InterPro" id="IPR004410">
    <property type="entry name" value="Malonyl_CoA-ACP_transAc_FabD"/>
</dbReference>
<dbReference type="EC" id="2.3.1.39" evidence="1 6"/>
<dbReference type="GO" id="GO:0005829">
    <property type="term" value="C:cytosol"/>
    <property type="evidence" value="ECO:0007669"/>
    <property type="project" value="TreeGrafter"/>
</dbReference>
<dbReference type="SUPFAM" id="SSF55048">
    <property type="entry name" value="Probable ACP-binding domain of malonyl-CoA ACP transacylase"/>
    <property type="match status" value="1"/>
</dbReference>